<dbReference type="Proteomes" id="UP000663874">
    <property type="component" value="Unassembled WGS sequence"/>
</dbReference>
<protein>
    <recommendedName>
        <fullName evidence="8">ABC transporter domain-containing protein</fullName>
    </recommendedName>
</protein>
<evidence type="ECO:0000313" key="6">
    <source>
        <dbReference type="EMBL" id="CAF4081241.1"/>
    </source>
</evidence>
<evidence type="ECO:0008006" key="8">
    <source>
        <dbReference type="Google" id="ProtNLM"/>
    </source>
</evidence>
<dbReference type="SUPFAM" id="SSF52540">
    <property type="entry name" value="P-loop containing nucleoside triphosphate hydrolases"/>
    <property type="match status" value="1"/>
</dbReference>
<proteinExistence type="predicted"/>
<dbReference type="GO" id="GO:0140359">
    <property type="term" value="F:ABC-type transporter activity"/>
    <property type="evidence" value="ECO:0007669"/>
    <property type="project" value="InterPro"/>
</dbReference>
<comment type="caution">
    <text evidence="5">The sequence shown here is derived from an EMBL/GenBank/DDBJ whole genome shotgun (WGS) entry which is preliminary data.</text>
</comment>
<evidence type="ECO:0000313" key="7">
    <source>
        <dbReference type="Proteomes" id="UP000663889"/>
    </source>
</evidence>
<dbReference type="Pfam" id="PF00005">
    <property type="entry name" value="ABC_tran"/>
    <property type="match status" value="1"/>
</dbReference>
<dbReference type="AlphaFoldDB" id="A0A815ST75"/>
<evidence type="ECO:0000256" key="2">
    <source>
        <dbReference type="ARBA" id="ARBA00022737"/>
    </source>
</evidence>
<dbReference type="InterPro" id="IPR056264">
    <property type="entry name" value="R2_ABCA1-4-like"/>
</dbReference>
<gene>
    <name evidence="6" type="ORF">FNK824_LOCUS30373</name>
    <name evidence="5" type="ORF">SEV965_LOCUS35912</name>
</gene>
<dbReference type="Proteomes" id="UP000663889">
    <property type="component" value="Unassembled WGS sequence"/>
</dbReference>
<sequence>MKAGLSIRPKIAKIQAVQQRLDTLYSRHTLPSDITDYLLQRLGLTLWADRPVKQYSGGNRRKLSIAISLIGNPSIIFMGEPTTGMDARAKTFLWNCILTLTRKDHKSIVITSHSMEESFLLGLVIMVNGEFKCLGSVQHLKTKFGHGYSIFVRSNMNNNTKNIINYIKERIPNVDVREEHYKVIHFCVSTNIRLYKIFSILEKAREKLGNIIEDYTATQITLDDVFVNFAKIQEENQILEHINIYNNNNSLKKNFLYELFFRKNKNIIESTKF</sequence>
<evidence type="ECO:0000256" key="1">
    <source>
        <dbReference type="ARBA" id="ARBA00022448"/>
    </source>
</evidence>
<dbReference type="InterPro" id="IPR003439">
    <property type="entry name" value="ABC_transporter-like_ATP-bd"/>
</dbReference>
<evidence type="ECO:0000259" key="4">
    <source>
        <dbReference type="Pfam" id="PF23321"/>
    </source>
</evidence>
<dbReference type="InterPro" id="IPR026082">
    <property type="entry name" value="ABCA"/>
</dbReference>
<feature type="domain" description="ABC transporter" evidence="3">
    <location>
        <begin position="31"/>
        <end position="83"/>
    </location>
</feature>
<organism evidence="5 7">
    <name type="scientific">Rotaria sordida</name>
    <dbReference type="NCBI Taxonomy" id="392033"/>
    <lineage>
        <taxon>Eukaryota</taxon>
        <taxon>Metazoa</taxon>
        <taxon>Spiralia</taxon>
        <taxon>Gnathifera</taxon>
        <taxon>Rotifera</taxon>
        <taxon>Eurotatoria</taxon>
        <taxon>Bdelloidea</taxon>
        <taxon>Philodinida</taxon>
        <taxon>Philodinidae</taxon>
        <taxon>Rotaria</taxon>
    </lineage>
</organism>
<dbReference type="GO" id="GO:0016887">
    <property type="term" value="F:ATP hydrolysis activity"/>
    <property type="evidence" value="ECO:0007669"/>
    <property type="project" value="InterPro"/>
</dbReference>
<name>A0A815ST75_9BILA</name>
<feature type="domain" description="ABCA1-4-like C-terminal R2 regulatory" evidence="4">
    <location>
        <begin position="145"/>
        <end position="219"/>
    </location>
</feature>
<keyword evidence="1" id="KW-0813">Transport</keyword>
<evidence type="ECO:0000259" key="3">
    <source>
        <dbReference type="Pfam" id="PF00005"/>
    </source>
</evidence>
<dbReference type="EMBL" id="CAJOBE010009271">
    <property type="protein sequence ID" value="CAF4081241.1"/>
    <property type="molecule type" value="Genomic_DNA"/>
</dbReference>
<accession>A0A815ST75</accession>
<dbReference type="Gene3D" id="3.40.50.300">
    <property type="entry name" value="P-loop containing nucleotide triphosphate hydrolases"/>
    <property type="match status" value="1"/>
</dbReference>
<dbReference type="PANTHER" id="PTHR19229:SF36">
    <property type="entry name" value="ATP-BINDING CASSETTE SUB-FAMILY A MEMBER 2"/>
    <property type="match status" value="1"/>
</dbReference>
<evidence type="ECO:0000313" key="5">
    <source>
        <dbReference type="EMBL" id="CAF1497836.1"/>
    </source>
</evidence>
<keyword evidence="2" id="KW-0677">Repeat</keyword>
<dbReference type="GO" id="GO:0005524">
    <property type="term" value="F:ATP binding"/>
    <property type="evidence" value="ECO:0007669"/>
    <property type="project" value="InterPro"/>
</dbReference>
<reference evidence="5" key="1">
    <citation type="submission" date="2021-02" db="EMBL/GenBank/DDBJ databases">
        <authorList>
            <person name="Nowell W R."/>
        </authorList>
    </citation>
    <scope>NUCLEOTIDE SEQUENCE</scope>
</reference>
<dbReference type="GO" id="GO:0016020">
    <property type="term" value="C:membrane"/>
    <property type="evidence" value="ECO:0007669"/>
    <property type="project" value="InterPro"/>
</dbReference>
<dbReference type="GO" id="GO:0005319">
    <property type="term" value="F:lipid transporter activity"/>
    <property type="evidence" value="ECO:0007669"/>
    <property type="project" value="TreeGrafter"/>
</dbReference>
<dbReference type="PANTHER" id="PTHR19229">
    <property type="entry name" value="ATP-BINDING CASSETTE TRANSPORTER SUBFAMILY A ABCA"/>
    <property type="match status" value="1"/>
</dbReference>
<dbReference type="InterPro" id="IPR027417">
    <property type="entry name" value="P-loop_NTPase"/>
</dbReference>
<dbReference type="Pfam" id="PF23321">
    <property type="entry name" value="R1_ABCA1"/>
    <property type="match status" value="1"/>
</dbReference>
<dbReference type="EMBL" id="CAJNOU010006138">
    <property type="protein sequence ID" value="CAF1497836.1"/>
    <property type="molecule type" value="Genomic_DNA"/>
</dbReference>